<dbReference type="RefSeq" id="XP_018141181.1">
    <property type="nucleotide sequence ID" value="XM_018288223.1"/>
</dbReference>
<accession>A0A179FEC6</accession>
<dbReference type="Proteomes" id="UP000078397">
    <property type="component" value="Unassembled WGS sequence"/>
</dbReference>
<proteinExistence type="predicted"/>
<dbReference type="OrthoDB" id="445556at2759"/>
<dbReference type="GeneID" id="28852217"/>
<dbReference type="KEGG" id="pchm:VFPPC_09738"/>
<dbReference type="AlphaFoldDB" id="A0A179FEC6"/>
<reference evidence="3 4" key="1">
    <citation type="journal article" date="2016" name="PLoS Pathog.">
        <title>Biosynthesis of antibiotic leucinostatins in bio-control fungus Purpureocillium lilacinum and their inhibition on phytophthora revealed by genome mining.</title>
        <authorList>
            <person name="Wang G."/>
            <person name="Liu Z."/>
            <person name="Lin R."/>
            <person name="Li E."/>
            <person name="Mao Z."/>
            <person name="Ling J."/>
            <person name="Yang Y."/>
            <person name="Yin W.B."/>
            <person name="Xie B."/>
        </authorList>
    </citation>
    <scope>NUCLEOTIDE SEQUENCE [LARGE SCALE GENOMIC DNA]</scope>
    <source>
        <strain evidence="3">170</strain>
    </source>
</reference>
<dbReference type="STRING" id="1380566.A0A179FEC6"/>
<dbReference type="EMBL" id="LSBJ02000006">
    <property type="protein sequence ID" value="OAQ63601.1"/>
    <property type="molecule type" value="Genomic_DNA"/>
</dbReference>
<keyword evidence="2" id="KW-1133">Transmembrane helix</keyword>
<evidence type="ECO:0000313" key="4">
    <source>
        <dbReference type="Proteomes" id="UP000078397"/>
    </source>
</evidence>
<dbReference type="InterPro" id="IPR036869">
    <property type="entry name" value="J_dom_sf"/>
</dbReference>
<dbReference type="Gene3D" id="1.10.287.110">
    <property type="entry name" value="DnaJ domain"/>
    <property type="match status" value="1"/>
</dbReference>
<protein>
    <submittedName>
        <fullName evidence="3">Hsp40 co-chaperone Jid1</fullName>
    </submittedName>
</protein>
<dbReference type="SUPFAM" id="SSF46565">
    <property type="entry name" value="Chaperone J-domain"/>
    <property type="match status" value="1"/>
</dbReference>
<name>A0A179FEC6_METCM</name>
<feature type="region of interest" description="Disordered" evidence="1">
    <location>
        <begin position="69"/>
        <end position="93"/>
    </location>
</feature>
<evidence type="ECO:0000313" key="3">
    <source>
        <dbReference type="EMBL" id="OAQ63601.1"/>
    </source>
</evidence>
<evidence type="ECO:0000256" key="2">
    <source>
        <dbReference type="SAM" id="Phobius"/>
    </source>
</evidence>
<keyword evidence="2" id="KW-0472">Membrane</keyword>
<keyword evidence="2" id="KW-0812">Transmembrane</keyword>
<comment type="caution">
    <text evidence="3">The sequence shown here is derived from an EMBL/GenBank/DDBJ whole genome shotgun (WGS) entry which is preliminary data.</text>
</comment>
<organism evidence="3 4">
    <name type="scientific">Pochonia chlamydosporia 170</name>
    <dbReference type="NCBI Taxonomy" id="1380566"/>
    <lineage>
        <taxon>Eukaryota</taxon>
        <taxon>Fungi</taxon>
        <taxon>Dikarya</taxon>
        <taxon>Ascomycota</taxon>
        <taxon>Pezizomycotina</taxon>
        <taxon>Sordariomycetes</taxon>
        <taxon>Hypocreomycetidae</taxon>
        <taxon>Hypocreales</taxon>
        <taxon>Clavicipitaceae</taxon>
        <taxon>Pochonia</taxon>
    </lineage>
</organism>
<sequence length="185" mass="20956">MFTQLVKLYHPDLSGADSRASNIPELVRLERYRLVIAAHNLLSDPRSRRLYESSNQDWCSPKNSWNSEACHHSRSHSQGHETQSSSSPSPMRQRPIYTSNVTFAMLLFALSMLGAALQMKRLASSRRDGKTLEVFLQEAIQEEVQAWASVLQGQSKDDRILAFLARRHGVPHQLQSWVTAHGCQS</sequence>
<feature type="transmembrane region" description="Helical" evidence="2">
    <location>
        <begin position="96"/>
        <end position="117"/>
    </location>
</feature>
<keyword evidence="4" id="KW-1185">Reference proteome</keyword>
<gene>
    <name evidence="3" type="ORF">VFPPC_09738</name>
</gene>
<evidence type="ECO:0000256" key="1">
    <source>
        <dbReference type="SAM" id="MobiDB-lite"/>
    </source>
</evidence>